<evidence type="ECO:0000256" key="1">
    <source>
        <dbReference type="SAM" id="SignalP"/>
    </source>
</evidence>
<sequence length="161" mass="18310">MKTFLVILWAVLANTALASEDNEAQMNRISEELRTLVSTDPANGIPVLVQKLRNGTPIEKDAALYAIDRDNLVDQVPFVLDAITDMTPAPRYDDTGWTSIGRHAGWVVRNLILNNDRAWLSLSEQNGKADSMDFLNSPERLQVKRLLETWWNDFHTRKLHP</sequence>
<protein>
    <recommendedName>
        <fullName evidence="3">HEAT repeat domain-containing protein</fullName>
    </recommendedName>
</protein>
<feature type="signal peptide" evidence="1">
    <location>
        <begin position="1"/>
        <end position="18"/>
    </location>
</feature>
<dbReference type="EMBL" id="DSUH01000177">
    <property type="protein sequence ID" value="HGU32687.1"/>
    <property type="molecule type" value="Genomic_DNA"/>
</dbReference>
<accession>A0A7C4MPH7</accession>
<reference evidence="2" key="1">
    <citation type="journal article" date="2020" name="mSystems">
        <title>Genome- and Community-Level Interaction Insights into Carbon Utilization and Element Cycling Functions of Hydrothermarchaeota in Hydrothermal Sediment.</title>
        <authorList>
            <person name="Zhou Z."/>
            <person name="Liu Y."/>
            <person name="Xu W."/>
            <person name="Pan J."/>
            <person name="Luo Z.H."/>
            <person name="Li M."/>
        </authorList>
    </citation>
    <scope>NUCLEOTIDE SEQUENCE [LARGE SCALE GENOMIC DNA]</scope>
    <source>
        <strain evidence="2">SpSt-477</strain>
    </source>
</reference>
<evidence type="ECO:0008006" key="3">
    <source>
        <dbReference type="Google" id="ProtNLM"/>
    </source>
</evidence>
<name>A0A7C4MPH7_9BACT</name>
<feature type="chain" id="PRO_5028377538" description="HEAT repeat domain-containing protein" evidence="1">
    <location>
        <begin position="19"/>
        <end position="161"/>
    </location>
</feature>
<dbReference type="AlphaFoldDB" id="A0A7C4MPH7"/>
<keyword evidence="1" id="KW-0732">Signal</keyword>
<organism evidence="2">
    <name type="scientific">Desulfatirhabdium butyrativorans</name>
    <dbReference type="NCBI Taxonomy" id="340467"/>
    <lineage>
        <taxon>Bacteria</taxon>
        <taxon>Pseudomonadati</taxon>
        <taxon>Thermodesulfobacteriota</taxon>
        <taxon>Desulfobacteria</taxon>
        <taxon>Desulfobacterales</taxon>
        <taxon>Desulfatirhabdiaceae</taxon>
        <taxon>Desulfatirhabdium</taxon>
    </lineage>
</organism>
<comment type="caution">
    <text evidence="2">The sequence shown here is derived from an EMBL/GenBank/DDBJ whole genome shotgun (WGS) entry which is preliminary data.</text>
</comment>
<proteinExistence type="predicted"/>
<gene>
    <name evidence="2" type="ORF">ENS29_07515</name>
</gene>
<evidence type="ECO:0000313" key="2">
    <source>
        <dbReference type="EMBL" id="HGU32687.1"/>
    </source>
</evidence>